<dbReference type="RefSeq" id="WP_224453265.1">
    <property type="nucleotide sequence ID" value="NZ_BAAAGG010000005.1"/>
</dbReference>
<proteinExistence type="predicted"/>
<keyword evidence="2" id="KW-1185">Reference proteome</keyword>
<organism evidence="1 2">
    <name type="scientific">Psychroflexus lacisalsi</name>
    <dbReference type="NCBI Taxonomy" id="503928"/>
    <lineage>
        <taxon>Bacteria</taxon>
        <taxon>Pseudomonadati</taxon>
        <taxon>Bacteroidota</taxon>
        <taxon>Flavobacteriia</taxon>
        <taxon>Flavobacteriales</taxon>
        <taxon>Flavobacteriaceae</taxon>
        <taxon>Psychroflexus</taxon>
    </lineage>
</organism>
<dbReference type="SUPFAM" id="SSF88713">
    <property type="entry name" value="Glycoside hydrolase/deacetylase"/>
    <property type="match status" value="1"/>
</dbReference>
<dbReference type="InterPro" id="IPR011330">
    <property type="entry name" value="Glyco_hydro/deAcase_b/a-brl"/>
</dbReference>
<evidence type="ECO:0008006" key="3">
    <source>
        <dbReference type="Google" id="ProtNLM"/>
    </source>
</evidence>
<evidence type="ECO:0000313" key="2">
    <source>
        <dbReference type="Proteomes" id="UP001500185"/>
    </source>
</evidence>
<name>A0ABN1K438_9FLAO</name>
<protein>
    <recommendedName>
        <fullName evidence="3">Polysaccharide (De)acetylase</fullName>
    </recommendedName>
</protein>
<comment type="caution">
    <text evidence="1">The sequence shown here is derived from an EMBL/GenBank/DDBJ whole genome shotgun (WGS) entry which is preliminary data.</text>
</comment>
<dbReference type="Proteomes" id="UP001500185">
    <property type="component" value="Unassembled WGS sequence"/>
</dbReference>
<evidence type="ECO:0000313" key="1">
    <source>
        <dbReference type="EMBL" id="GAA0754049.1"/>
    </source>
</evidence>
<sequence length="376" mass="43827">MSILGKTKFLQSLIQGLKTNRKIVIIESDDWGSERIPDNKTRESLAAVGIDMSTNPHAKFDTLERLEDLEALENLLISFKNEFNKKVRITTNFITGNPDYSKIEKSNFKEYRYEPFSVTYEKRDGHTLVFDKLKSLVSQGFLQPQFHGREHINAQFWLEALQNKNYNYLKAFKLGCYGIDAPSKEEHRKNLMAAFEYENTKQKEFIATSIQEGMQLFEKAFGFQSSTIIAPRYVWNSSLENEFKKSGIKHIQTTFYQQEPIKDAYINKYHYTGQISKDSGLHYLVRNVFFEPAYSNDFDWVNQAFNKVKLAFQFHTPAIISMHRINFVGGLDKSNREDSLNQLQKLLKKIIETYPNVEFLSSDDLGKLIESRHVRN</sequence>
<dbReference type="EMBL" id="BAAAGG010000005">
    <property type="protein sequence ID" value="GAA0754049.1"/>
    <property type="molecule type" value="Genomic_DNA"/>
</dbReference>
<gene>
    <name evidence="1" type="ORF">GCM10009433_07140</name>
</gene>
<reference evidence="1 2" key="1">
    <citation type="journal article" date="2019" name="Int. J. Syst. Evol. Microbiol.">
        <title>The Global Catalogue of Microorganisms (GCM) 10K type strain sequencing project: providing services to taxonomists for standard genome sequencing and annotation.</title>
        <authorList>
            <consortium name="The Broad Institute Genomics Platform"/>
            <consortium name="The Broad Institute Genome Sequencing Center for Infectious Disease"/>
            <person name="Wu L."/>
            <person name="Ma J."/>
        </authorList>
    </citation>
    <scope>NUCLEOTIDE SEQUENCE [LARGE SCALE GENOMIC DNA]</scope>
    <source>
        <strain evidence="1 2">JCM 16231</strain>
    </source>
</reference>
<accession>A0ABN1K438</accession>